<evidence type="ECO:0000256" key="2">
    <source>
        <dbReference type="ARBA" id="ARBA00022803"/>
    </source>
</evidence>
<dbReference type="SMART" id="SM00028">
    <property type="entry name" value="TPR"/>
    <property type="match status" value="13"/>
</dbReference>
<evidence type="ECO:0000313" key="5">
    <source>
        <dbReference type="Proteomes" id="UP000092993"/>
    </source>
</evidence>
<feature type="repeat" description="TPR" evidence="3">
    <location>
        <begin position="678"/>
        <end position="711"/>
    </location>
</feature>
<name>A0A1C7LQS7_GRIFR</name>
<dbReference type="InterPro" id="IPR019734">
    <property type="entry name" value="TPR_rpt"/>
</dbReference>
<dbReference type="Pfam" id="PF13181">
    <property type="entry name" value="TPR_8"/>
    <property type="match status" value="1"/>
</dbReference>
<dbReference type="OrthoDB" id="421075at2759"/>
<dbReference type="Pfam" id="PF18833">
    <property type="entry name" value="TPR_22"/>
    <property type="match status" value="1"/>
</dbReference>
<evidence type="ECO:0000256" key="1">
    <source>
        <dbReference type="ARBA" id="ARBA00022737"/>
    </source>
</evidence>
<evidence type="ECO:0000313" key="4">
    <source>
        <dbReference type="EMBL" id="OBZ66566.1"/>
    </source>
</evidence>
<accession>A0A1C7LQS7</accession>
<keyword evidence="5" id="KW-1185">Reference proteome</keyword>
<dbReference type="InterPro" id="IPR039226">
    <property type="entry name" value="Ski3/TTC37"/>
</dbReference>
<organism evidence="4 5">
    <name type="scientific">Grifola frondosa</name>
    <name type="common">Maitake</name>
    <name type="synonym">Polyporus frondosus</name>
    <dbReference type="NCBI Taxonomy" id="5627"/>
    <lineage>
        <taxon>Eukaryota</taxon>
        <taxon>Fungi</taxon>
        <taxon>Dikarya</taxon>
        <taxon>Basidiomycota</taxon>
        <taxon>Agaricomycotina</taxon>
        <taxon>Agaricomycetes</taxon>
        <taxon>Polyporales</taxon>
        <taxon>Grifolaceae</taxon>
        <taxon>Grifola</taxon>
    </lineage>
</organism>
<evidence type="ECO:0000256" key="3">
    <source>
        <dbReference type="PROSITE-ProRule" id="PRU00339"/>
    </source>
</evidence>
<dbReference type="SUPFAM" id="SSF48452">
    <property type="entry name" value="TPR-like"/>
    <property type="match status" value="5"/>
</dbReference>
<dbReference type="GO" id="GO:0006401">
    <property type="term" value="P:RNA catabolic process"/>
    <property type="evidence" value="ECO:0007669"/>
    <property type="project" value="InterPro"/>
</dbReference>
<dbReference type="Pfam" id="PF13432">
    <property type="entry name" value="TPR_16"/>
    <property type="match status" value="3"/>
</dbReference>
<dbReference type="PROSITE" id="PS50005">
    <property type="entry name" value="TPR"/>
    <property type="match status" value="3"/>
</dbReference>
<gene>
    <name evidence="4" type="primary">ski3</name>
    <name evidence="4" type="ORF">A0H81_13460</name>
</gene>
<sequence length="1437" mass="159253">MSAFVKGKLKTAREAIGKKDYERAREASLSALDYEPENYNANVFLGLALLNLGQSEQSEQVTAYRKAIDSSPDQLLAWQGISQLYDQTHNWTKYVETLEHLSRLFAKANDAVKCAETLQKIIELRRDPERGTRMQFVWTDEAELWAKLADVLSLMLPDSSLYPVISTLPPPDPSNPTLTSTHSTQLAIHNSLPILEEIVSLHEREEEAMLQAEVSKRRMRLGAPSLEQIQREVGLEVLGSSRLPNLYNEILNHPNTSDELRRATESKLLRHKQRYLYALPATGEFKTKKVQTAAELDDLVSGMVLLGIGDELAWSLYIESKDVAYIEGYDFNILRQYIQLFPSSPLTRLLIGYFGYMSIPLSREDNESPDQDENEEDFADMIIDAFGSLSDSILAHRVMAELYEQEADLENTIKVAEGGLELVCKAEQQSGKSMPHAKKTFNITLATSLVHFFPPKHHARALDIIEQILHQDADNVSGLMGRGFILQHAGKWADASKAFARVVELIPDDFGQGIRAKEEYAWCQAKLHDLESAAKALQDVIYVLDELEGREDDKARCWWRLGVCHWDMGDDHQEEAYGYFITSLKRSSTFAPAFTSLGIYYSEFLSPPDPNRASKCFQKAFELDPREADAARRLAEGFAEEREWDLVEVVAKRTIDGEGGLESGADSVVSRRYLPLNAWAWKAVGVVELNRQNYSPAIQAFQIALRTDVDDQVSWLRLGEAYSKAGRFAAALKALERARELDSEDWVPSYFIGDVQRQMGGFEEAIQAFESILRDHPSELGVLSSLGLAYLDRGRAELAAGYAARAEASFISSILMTLRLINASHGFRRVAWKTVADAIFQLSAFSVFADEDSIRAALAEVIPLVSDHPGKGLSGTIPSPLSLEDSSDLSMFALEVALAAYDYRLSLSTADDASSGSSYYDLGVALCAYARKVSADTKRERCQQEAINRFKEALRIDPSNDLIWVALGNATFISQPRTCQHAYIKALDIDSKNAASWTNLGLLYLHNDDAELANEAFYRAQTLDPDYALAWVGQALVATVNGHELEASALFEHAVGLTASVPEADLEFATRVFKKANASVQSRAASSEVLLPAFFVLDRFCKQRPTDVSALHLFGLVCERIGHVVLGIEMISRAISLLEAAYEETEDPTIERQFTTAHTNMARLRLSISDYEGALESYQVVLGLLAEASDDPARKVLLVQAQFGSGLANFKLGLLGEALALFEAAMETAADDPVIQGHVVVLLAQTLWAMGTKEARESAKSQLLQSIEYNPENLMAINTLAGMGILTDDDSLVDAALSELLALPLDQRHERDPERDVTYLLVQHHLGQDDAVHALSVAEKAVFAEPSRSNTRRELATLTLQHGASDSALAVISGSAAKEDNLAQLRESLGLHSIALCMTNSSSQQEAQKLAQKAIMLSPWDTRSWQILAYVRSRNAT</sequence>
<keyword evidence="1" id="KW-0677">Repeat</keyword>
<dbReference type="OMA" id="CQWELDP"/>
<keyword evidence="2 3" id="KW-0802">TPR repeat</keyword>
<dbReference type="Gene3D" id="1.25.40.10">
    <property type="entry name" value="Tetratricopeptide repeat domain"/>
    <property type="match status" value="5"/>
</dbReference>
<dbReference type="PANTHER" id="PTHR15704:SF7">
    <property type="entry name" value="SUPERKILLER COMPLEX PROTEIN 3"/>
    <property type="match status" value="1"/>
</dbReference>
<dbReference type="InterPro" id="IPR011990">
    <property type="entry name" value="TPR-like_helical_dom_sf"/>
</dbReference>
<feature type="repeat" description="TPR" evidence="3">
    <location>
        <begin position="712"/>
        <end position="745"/>
    </location>
</feature>
<dbReference type="GO" id="GO:0055087">
    <property type="term" value="C:Ski complex"/>
    <property type="evidence" value="ECO:0007669"/>
    <property type="project" value="InterPro"/>
</dbReference>
<dbReference type="PANTHER" id="PTHR15704">
    <property type="entry name" value="SUPERKILLER 3 PROTEIN-RELATED"/>
    <property type="match status" value="1"/>
</dbReference>
<dbReference type="STRING" id="5627.A0A1C7LQS7"/>
<dbReference type="EMBL" id="LUGG01000029">
    <property type="protein sequence ID" value="OBZ66566.1"/>
    <property type="molecule type" value="Genomic_DNA"/>
</dbReference>
<reference evidence="4 5" key="1">
    <citation type="submission" date="2016-03" db="EMBL/GenBank/DDBJ databases">
        <title>Whole genome sequencing of Grifola frondosa 9006-11.</title>
        <authorList>
            <person name="Min B."/>
            <person name="Park H."/>
            <person name="Kim J.-G."/>
            <person name="Cho H."/>
            <person name="Oh Y.-L."/>
            <person name="Kong W.-S."/>
            <person name="Choi I.-G."/>
        </authorList>
    </citation>
    <scope>NUCLEOTIDE SEQUENCE [LARGE SCALE GENOMIC DNA]</scope>
    <source>
        <strain evidence="4 5">9006-11</strain>
    </source>
</reference>
<dbReference type="Proteomes" id="UP000092993">
    <property type="component" value="Unassembled WGS sequence"/>
</dbReference>
<comment type="caution">
    <text evidence="4">The sequence shown here is derived from an EMBL/GenBank/DDBJ whole genome shotgun (WGS) entry which is preliminary data.</text>
</comment>
<feature type="repeat" description="TPR" evidence="3">
    <location>
        <begin position="994"/>
        <end position="1027"/>
    </location>
</feature>
<proteinExistence type="predicted"/>
<dbReference type="InterPro" id="IPR040962">
    <property type="entry name" value="TPR_22"/>
</dbReference>
<protein>
    <submittedName>
        <fullName evidence="4">Superkiller protein 3</fullName>
    </submittedName>
</protein>